<dbReference type="CDD" id="cd03116">
    <property type="entry name" value="MobB"/>
    <property type="match status" value="1"/>
</dbReference>
<dbReference type="InterPro" id="IPR004435">
    <property type="entry name" value="MobB_dom"/>
</dbReference>
<feature type="domain" description="Molybdopterin-guanine dinucleotide biosynthesis protein B (MobB)" evidence="1">
    <location>
        <begin position="3"/>
        <end position="135"/>
    </location>
</feature>
<dbReference type="InterPro" id="IPR027417">
    <property type="entry name" value="P-loop_NTPase"/>
</dbReference>
<dbReference type="PANTHER" id="PTHR40072:SF1">
    <property type="entry name" value="MOLYBDOPTERIN-GUANINE DINUCLEOTIDE BIOSYNTHESIS ADAPTER PROTEIN"/>
    <property type="match status" value="1"/>
</dbReference>
<proteinExistence type="predicted"/>
<accession>A0A7V8JNV5</accession>
<comment type="caution">
    <text evidence="2">The sequence shown here is derived from an EMBL/GenBank/DDBJ whole genome shotgun (WGS) entry which is preliminary data.</text>
</comment>
<dbReference type="PANTHER" id="PTHR40072">
    <property type="entry name" value="MOLYBDOPTERIN-GUANINE DINUCLEOTIDE BIOSYNTHESIS ADAPTER PROTEIN-RELATED"/>
    <property type="match status" value="1"/>
</dbReference>
<dbReference type="GO" id="GO:0005525">
    <property type="term" value="F:GTP binding"/>
    <property type="evidence" value="ECO:0007669"/>
    <property type="project" value="InterPro"/>
</dbReference>
<evidence type="ECO:0000313" key="2">
    <source>
        <dbReference type="EMBL" id="KAF1018291.1"/>
    </source>
</evidence>
<dbReference type="SUPFAM" id="SSF52540">
    <property type="entry name" value="P-loop containing nucleoside triphosphate hydrolases"/>
    <property type="match status" value="1"/>
</dbReference>
<dbReference type="EMBL" id="WNDQ01000093">
    <property type="protein sequence ID" value="KAF1018291.1"/>
    <property type="molecule type" value="Genomic_DNA"/>
</dbReference>
<dbReference type="Proteomes" id="UP000461670">
    <property type="component" value="Unassembled WGS sequence"/>
</dbReference>
<name>A0A7V8JNV5_9BURK</name>
<evidence type="ECO:0000313" key="3">
    <source>
        <dbReference type="Proteomes" id="UP000461670"/>
    </source>
</evidence>
<evidence type="ECO:0000259" key="1">
    <source>
        <dbReference type="Pfam" id="PF03205"/>
    </source>
</evidence>
<dbReference type="AlphaFoldDB" id="A0A7V8JNV5"/>
<gene>
    <name evidence="2" type="primary">mobB</name>
    <name evidence="2" type="ORF">GAK30_03750</name>
</gene>
<dbReference type="InterPro" id="IPR052539">
    <property type="entry name" value="MGD_biosynthesis_adapter"/>
</dbReference>
<dbReference type="GO" id="GO:0006777">
    <property type="term" value="P:Mo-molybdopterin cofactor biosynthetic process"/>
    <property type="evidence" value="ECO:0007669"/>
    <property type="project" value="InterPro"/>
</dbReference>
<reference evidence="3" key="1">
    <citation type="journal article" date="2020" name="MBio">
        <title>Horizontal gene transfer to a defensive symbiont with a reduced genome amongst a multipartite beetle microbiome.</title>
        <authorList>
            <person name="Waterworth S.C."/>
            <person name="Florez L.V."/>
            <person name="Rees E.R."/>
            <person name="Hertweck C."/>
            <person name="Kaltenpoth M."/>
            <person name="Kwan J.C."/>
        </authorList>
    </citation>
    <scope>NUCLEOTIDE SEQUENCE [LARGE SCALE GENOMIC DNA]</scope>
</reference>
<organism evidence="2 3">
    <name type="scientific">Paracidovorax wautersii</name>
    <dbReference type="NCBI Taxonomy" id="1177982"/>
    <lineage>
        <taxon>Bacteria</taxon>
        <taxon>Pseudomonadati</taxon>
        <taxon>Pseudomonadota</taxon>
        <taxon>Betaproteobacteria</taxon>
        <taxon>Burkholderiales</taxon>
        <taxon>Comamonadaceae</taxon>
        <taxon>Paracidovorax</taxon>
    </lineage>
</organism>
<sequence length="178" mass="19275">MKVLGIAGYSGAGKTTLLERLIPALGALGQRVSVIKHTHHDFDVDQPGKDSWRHRQAGAHEVLVASDCRWALMHENRPPAEPDWRALLARLDGGVDWVLAEGFKHGDLPKLEVWRAANGKPVRYADDTRVIAIATPDSAQLPVPPAAGVAVLDLDQPQAIAQWLVSHSGLADWDGAAR</sequence>
<dbReference type="NCBIfam" id="TIGR00176">
    <property type="entry name" value="mobB"/>
    <property type="match status" value="1"/>
</dbReference>
<dbReference type="Pfam" id="PF03205">
    <property type="entry name" value="MobB"/>
    <property type="match status" value="1"/>
</dbReference>
<protein>
    <submittedName>
        <fullName evidence="2">Molybdopterin-guanine dinucleotide biosynthesis adapter protein</fullName>
    </submittedName>
</protein>
<dbReference type="Gene3D" id="3.40.50.300">
    <property type="entry name" value="P-loop containing nucleotide triphosphate hydrolases"/>
    <property type="match status" value="1"/>
</dbReference>